<evidence type="ECO:0000256" key="1">
    <source>
        <dbReference type="ARBA" id="ARBA00004141"/>
    </source>
</evidence>
<gene>
    <name evidence="7" type="ORF">PFHG_00543</name>
</gene>
<dbReference type="Gene3D" id="3.40.50.1470">
    <property type="entry name" value="Peptidyl-tRNA hydrolase"/>
    <property type="match status" value="1"/>
</dbReference>
<dbReference type="InterPro" id="IPR018908">
    <property type="entry name" value="TMEM234"/>
</dbReference>
<feature type="signal peptide" evidence="6">
    <location>
        <begin position="1"/>
        <end position="18"/>
    </location>
</feature>
<evidence type="ECO:0000313" key="8">
    <source>
        <dbReference type="Proteomes" id="UP000054289"/>
    </source>
</evidence>
<accession>A0A0L7K6U5</accession>
<dbReference type="KEGG" id="pfh:PFHG_00543"/>
<keyword evidence="4 5" id="KW-0472">Membrane</keyword>
<dbReference type="InterPro" id="IPR036416">
    <property type="entry name" value="Pept_tRNA_hydro_sf"/>
</dbReference>
<evidence type="ECO:0000256" key="4">
    <source>
        <dbReference type="ARBA" id="ARBA00023136"/>
    </source>
</evidence>
<organism evidence="7 8">
    <name type="scientific">Plasmodium falciparum (isolate HB3)</name>
    <dbReference type="NCBI Taxonomy" id="137071"/>
    <lineage>
        <taxon>Eukaryota</taxon>
        <taxon>Sar</taxon>
        <taxon>Alveolata</taxon>
        <taxon>Apicomplexa</taxon>
        <taxon>Aconoidasida</taxon>
        <taxon>Haemosporida</taxon>
        <taxon>Plasmodiidae</taxon>
        <taxon>Plasmodium</taxon>
        <taxon>Plasmodium (Laverania)</taxon>
    </lineage>
</organism>
<keyword evidence="6" id="KW-0732">Signal</keyword>
<dbReference type="AlphaFoldDB" id="A0A0L7K6U5"/>
<name>A0A0L7K6U5_PLAFX</name>
<dbReference type="PANTHER" id="PTHR28668">
    <property type="entry name" value="TRANSMEMBRANE PROTEIN 234"/>
    <property type="match status" value="1"/>
</dbReference>
<dbReference type="Proteomes" id="UP000054289">
    <property type="component" value="Unassembled WGS sequence"/>
</dbReference>
<reference evidence="7 8" key="1">
    <citation type="submission" date="2006-03" db="EMBL/GenBank/DDBJ databases">
        <title>Annotation of Plasmodium falciparum HB3.</title>
        <authorList>
            <consortium name="The Broad Institute Genome Sequencing Platform"/>
            <person name="Volkman S.K."/>
            <person name="Neafsey D.E."/>
            <person name="Dash A.P."/>
            <person name="Chitnis C.E."/>
            <person name="Hartl D.L."/>
            <person name="Young S.K."/>
            <person name="Zeng Q."/>
            <person name="Koehrsen M."/>
            <person name="Alvarado L."/>
            <person name="Berlin A."/>
            <person name="Borenstein D."/>
            <person name="Chapman S.B."/>
            <person name="Chen Z."/>
            <person name="Engels R."/>
            <person name="Freedman E."/>
            <person name="Gellesch M."/>
            <person name="Goldberg J."/>
            <person name="Griggs A."/>
            <person name="Gujja S."/>
            <person name="Heilman E.R."/>
            <person name="Heiman D.I."/>
            <person name="Howarth C."/>
            <person name="Jen D."/>
            <person name="Larson L."/>
            <person name="Mehta T."/>
            <person name="Neiman D."/>
            <person name="Park D."/>
            <person name="Pearson M."/>
            <person name="Roberts A."/>
            <person name="Saif S."/>
            <person name="Shea T."/>
            <person name="Shenoy N."/>
            <person name="Sisk P."/>
            <person name="Stolte C."/>
            <person name="Sykes S."/>
            <person name="Walk T."/>
            <person name="White J."/>
            <person name="Yandava C."/>
            <person name="Haas B."/>
            <person name="Henn M.R."/>
            <person name="Nusbaum C."/>
            <person name="Birren B."/>
        </authorList>
    </citation>
    <scope>NUCLEOTIDE SEQUENCE [LARGE SCALE GENOMIC DNA]</scope>
    <source>
        <strain evidence="7">HB3</strain>
    </source>
</reference>
<dbReference type="OMA" id="AMEPQKS"/>
<dbReference type="SUPFAM" id="SSF53178">
    <property type="entry name" value="Peptidyl-tRNA hydrolase-like"/>
    <property type="match status" value="1"/>
</dbReference>
<keyword evidence="3 5" id="KW-1133">Transmembrane helix</keyword>
<feature type="transmembrane region" description="Helical" evidence="5">
    <location>
        <begin position="44"/>
        <end position="64"/>
    </location>
</feature>
<protein>
    <submittedName>
        <fullName evidence="7">Uncharacterized protein</fullName>
    </submittedName>
</protein>
<proteinExistence type="predicted"/>
<dbReference type="Pfam" id="PF10639">
    <property type="entry name" value="TMEM234"/>
    <property type="match status" value="1"/>
</dbReference>
<feature type="chain" id="PRO_5005572304" evidence="6">
    <location>
        <begin position="19"/>
        <end position="326"/>
    </location>
</feature>
<comment type="subcellular location">
    <subcellularLocation>
        <location evidence="1">Membrane</location>
        <topology evidence="1">Multi-pass membrane protein</topology>
    </subcellularLocation>
</comment>
<evidence type="ECO:0000256" key="5">
    <source>
        <dbReference type="SAM" id="Phobius"/>
    </source>
</evidence>
<dbReference type="PANTHER" id="PTHR28668:SF1">
    <property type="entry name" value="TRANSMEMBRANE PROTEIN 234"/>
    <property type="match status" value="1"/>
</dbReference>
<dbReference type="OrthoDB" id="370529at2759"/>
<dbReference type="InterPro" id="IPR001328">
    <property type="entry name" value="Pept_tRNA_hydro"/>
</dbReference>
<dbReference type="GO" id="GO:0016020">
    <property type="term" value="C:membrane"/>
    <property type="evidence" value="ECO:0007669"/>
    <property type="project" value="UniProtKB-SubCell"/>
</dbReference>
<dbReference type="Pfam" id="PF01195">
    <property type="entry name" value="Pept_tRNA_hydro"/>
    <property type="match status" value="1"/>
</dbReference>
<evidence type="ECO:0000256" key="6">
    <source>
        <dbReference type="SAM" id="SignalP"/>
    </source>
</evidence>
<dbReference type="EMBL" id="CH671925">
    <property type="protein sequence ID" value="KOB58795.1"/>
    <property type="molecule type" value="Genomic_DNA"/>
</dbReference>
<dbReference type="GO" id="GO:0004045">
    <property type="term" value="F:peptidyl-tRNA hydrolase activity"/>
    <property type="evidence" value="ECO:0007669"/>
    <property type="project" value="InterPro"/>
</dbReference>
<feature type="transmembrane region" description="Helical" evidence="5">
    <location>
        <begin position="76"/>
        <end position="95"/>
    </location>
</feature>
<reference evidence="8" key="2">
    <citation type="submission" date="2006-03" db="EMBL/GenBank/DDBJ databases">
        <title>The genome sequence of the Plasmodium falciparum HB3.</title>
        <authorList>
            <consortium name="The Broad Institute Genome Sequencing Platform"/>
            <person name="Birren B."/>
            <person name="Lander E."/>
            <person name="Galagan J."/>
            <person name="Nusbaum C."/>
            <person name="Devon K."/>
            <person name="Henn M."/>
            <person name="Jaffe D."/>
            <person name="Butler J."/>
            <person name="Alvarez P."/>
            <person name="Gnerre S."/>
            <person name="Grabherr M."/>
            <person name="Kleber M."/>
            <person name="Mauceli E."/>
            <person name="Brockman W."/>
            <person name="MacCallum I.A."/>
            <person name="Rounsley S."/>
            <person name="Young S."/>
            <person name="LaButti K."/>
            <person name="Pushparaj V."/>
            <person name="DeCaprio D."/>
            <person name="Crawford M."/>
            <person name="Koehrsen M."/>
            <person name="Engels R."/>
            <person name="Montgomery P."/>
            <person name="Pearson M."/>
            <person name="Howarth C."/>
            <person name="Larson L."/>
            <person name="Luoma S."/>
            <person name="White J."/>
            <person name="Kodira C."/>
            <person name="Zeng Q."/>
            <person name="Oleary S."/>
            <person name="Yandava C."/>
            <person name="Alvarado L."/>
            <person name="Wirth D."/>
            <person name="Volkman S."/>
            <person name="Hartl D."/>
        </authorList>
    </citation>
    <scope>NUCLEOTIDE SEQUENCE [LARGE SCALE GENOMIC DNA]</scope>
</reference>
<sequence length="326" mass="39063">MYFFLYLIIGILWGCTNAFMKKGCTYKSNDKNINKENILSIFTNYYIIVPYILNQIGSLFYYYLLSKYDISLVMPLCNTCSFFFTYITELMNILISLGNDIINSFIGQQKKGDISRMFLEYFKKKNYFDEWIKISYINSYISEQNNIILIQPITSIFDINGIRIKNILNYINYNNVIKKNVCIIIPDIYRPIGKYKIKTYVKIHEKLGSDFYNILHANIINHLKDYNYMNLCFGIHNYIQNKDIPTNKSIQTYFKENINEQENKIIHKAFQLANEHLHKLILNTNMITTNFIHHKQKYPAMEPRKNFRKDTSKRRYILDVYKHMYK</sequence>
<evidence type="ECO:0000256" key="2">
    <source>
        <dbReference type="ARBA" id="ARBA00022692"/>
    </source>
</evidence>
<evidence type="ECO:0000256" key="3">
    <source>
        <dbReference type="ARBA" id="ARBA00022989"/>
    </source>
</evidence>
<evidence type="ECO:0000313" key="7">
    <source>
        <dbReference type="EMBL" id="KOB58795.1"/>
    </source>
</evidence>
<keyword evidence="2 5" id="KW-0812">Transmembrane</keyword>